<name>A0A3N1NW57_9GAMM</name>
<organism evidence="2 3">
    <name type="scientific">Marinimicrobium koreense</name>
    <dbReference type="NCBI Taxonomy" id="306545"/>
    <lineage>
        <taxon>Bacteria</taxon>
        <taxon>Pseudomonadati</taxon>
        <taxon>Pseudomonadota</taxon>
        <taxon>Gammaproteobacteria</taxon>
        <taxon>Cellvibrionales</taxon>
        <taxon>Cellvibrionaceae</taxon>
        <taxon>Marinimicrobium</taxon>
    </lineage>
</organism>
<dbReference type="PANTHER" id="PTHR34068:SF2">
    <property type="entry name" value="UPF0145 PROTEIN SCO3412"/>
    <property type="match status" value="1"/>
</dbReference>
<evidence type="ECO:0000313" key="2">
    <source>
        <dbReference type="EMBL" id="ROQ18660.1"/>
    </source>
</evidence>
<reference evidence="2 3" key="1">
    <citation type="submission" date="2018-11" db="EMBL/GenBank/DDBJ databases">
        <title>Genomic Encyclopedia of Type Strains, Phase IV (KMG-IV): sequencing the most valuable type-strain genomes for metagenomic binning, comparative biology and taxonomic classification.</title>
        <authorList>
            <person name="Goeker M."/>
        </authorList>
    </citation>
    <scope>NUCLEOTIDE SEQUENCE [LARGE SCALE GENOMIC DNA]</scope>
    <source>
        <strain evidence="2 3">DSM 16974</strain>
    </source>
</reference>
<keyword evidence="3" id="KW-1185">Reference proteome</keyword>
<dbReference type="AlphaFoldDB" id="A0A3N1NW57"/>
<accession>A0A3N1NW57</accession>
<gene>
    <name evidence="2" type="ORF">EDC38_2888</name>
</gene>
<dbReference type="EMBL" id="RJUK01000002">
    <property type="protein sequence ID" value="ROQ18660.1"/>
    <property type="molecule type" value="Genomic_DNA"/>
</dbReference>
<comment type="similarity">
    <text evidence="1">Belongs to the UPF0145 family.</text>
</comment>
<dbReference type="InterPro" id="IPR002765">
    <property type="entry name" value="UPF0145_YbjQ-like"/>
</dbReference>
<protein>
    <submittedName>
        <fullName evidence="2">Uncharacterized protein YbjQ (UPF0145 family)</fullName>
    </submittedName>
</protein>
<sequence length="159" mass="17619">MNTLMSLQLLGPLIFGLVLLATGFVSGRILERRHYQRIIEAETRPGQVMVFSERLPPPELTPPQTQLVMGSVVVSVDYFKRFIAALRLLVGGRLNSYESLIDRARREALLRLREEAAALGADRVFNIKFETAAIAGRGRENSVGSLEVLAYGTALIPPR</sequence>
<dbReference type="SUPFAM" id="SSF117782">
    <property type="entry name" value="YbjQ-like"/>
    <property type="match status" value="1"/>
</dbReference>
<evidence type="ECO:0000313" key="3">
    <source>
        <dbReference type="Proteomes" id="UP000273643"/>
    </source>
</evidence>
<evidence type="ECO:0000256" key="1">
    <source>
        <dbReference type="ARBA" id="ARBA00010751"/>
    </source>
</evidence>
<dbReference type="PANTHER" id="PTHR34068">
    <property type="entry name" value="UPF0145 PROTEIN YBJQ"/>
    <property type="match status" value="1"/>
</dbReference>
<dbReference type="Gene3D" id="3.30.110.70">
    <property type="entry name" value="Hypothetical protein apc22750. Chain B"/>
    <property type="match status" value="1"/>
</dbReference>
<dbReference type="Pfam" id="PF01906">
    <property type="entry name" value="YbjQ_1"/>
    <property type="match status" value="1"/>
</dbReference>
<comment type="caution">
    <text evidence="2">The sequence shown here is derived from an EMBL/GenBank/DDBJ whole genome shotgun (WGS) entry which is preliminary data.</text>
</comment>
<dbReference type="Proteomes" id="UP000273643">
    <property type="component" value="Unassembled WGS sequence"/>
</dbReference>
<dbReference type="RefSeq" id="WP_051174465.1">
    <property type="nucleotide sequence ID" value="NZ_JBHYFO010000023.1"/>
</dbReference>
<dbReference type="InterPro" id="IPR035439">
    <property type="entry name" value="UPF0145_dom_sf"/>
</dbReference>
<proteinExistence type="inferred from homology"/>